<accession>A0ABM1BNP1</accession>
<evidence type="ECO:0000256" key="1">
    <source>
        <dbReference type="SAM" id="MobiDB-lite"/>
    </source>
</evidence>
<protein>
    <submittedName>
        <fullName evidence="3 4">Sodium-coupled neutral amino acid transporter 9-like isoform X1</fullName>
    </submittedName>
</protein>
<sequence length="149" mass="16885">MDLKVEDNTPLLLSSSNKYDSMEKSSEGPLLGSNSVEKVQRGLYPQPVQRRPFHYPSASNLGSINEDQSIEVSATLSRHRYYSKLADPSLETLKIPDHVVPSYFFYPFPFRKIVGKQNSIVTIFSIWNTMMGTTLLSMPWAVQQVNITL</sequence>
<dbReference type="RefSeq" id="XP_022253989.1">
    <property type="nucleotide sequence ID" value="XM_022398281.1"/>
</dbReference>
<evidence type="ECO:0000313" key="2">
    <source>
        <dbReference type="Proteomes" id="UP000694941"/>
    </source>
</evidence>
<proteinExistence type="predicted"/>
<evidence type="ECO:0000313" key="4">
    <source>
        <dbReference type="RefSeq" id="XP_022253989.1"/>
    </source>
</evidence>
<dbReference type="RefSeq" id="XP_013785674.2">
    <property type="nucleotide sequence ID" value="XM_013930220.2"/>
</dbReference>
<organism evidence="2 3">
    <name type="scientific">Limulus polyphemus</name>
    <name type="common">Atlantic horseshoe crab</name>
    <dbReference type="NCBI Taxonomy" id="6850"/>
    <lineage>
        <taxon>Eukaryota</taxon>
        <taxon>Metazoa</taxon>
        <taxon>Ecdysozoa</taxon>
        <taxon>Arthropoda</taxon>
        <taxon>Chelicerata</taxon>
        <taxon>Merostomata</taxon>
        <taxon>Xiphosura</taxon>
        <taxon>Limulidae</taxon>
        <taxon>Limulus</taxon>
    </lineage>
</organism>
<reference evidence="3 4" key="1">
    <citation type="submission" date="2025-05" db="UniProtKB">
        <authorList>
            <consortium name="RefSeq"/>
        </authorList>
    </citation>
    <scope>IDENTIFICATION</scope>
    <source>
        <tissue evidence="3 4">Muscle</tissue>
    </source>
</reference>
<name>A0ABM1BNP1_LIMPO</name>
<feature type="region of interest" description="Disordered" evidence="1">
    <location>
        <begin position="14"/>
        <end position="33"/>
    </location>
</feature>
<dbReference type="GeneID" id="106469709"/>
<keyword evidence="2" id="KW-1185">Reference proteome</keyword>
<dbReference type="Proteomes" id="UP000694941">
    <property type="component" value="Unplaced"/>
</dbReference>
<evidence type="ECO:0000313" key="3">
    <source>
        <dbReference type="RefSeq" id="XP_013785674.2"/>
    </source>
</evidence>
<gene>
    <name evidence="3 4" type="primary">LOC106469709</name>
</gene>